<evidence type="ECO:0000256" key="1">
    <source>
        <dbReference type="SAM" id="SignalP"/>
    </source>
</evidence>
<dbReference type="AlphaFoldDB" id="A0A2P2N393"/>
<reference evidence="2" key="1">
    <citation type="submission" date="2018-02" db="EMBL/GenBank/DDBJ databases">
        <title>Rhizophora mucronata_Transcriptome.</title>
        <authorList>
            <person name="Meera S.P."/>
            <person name="Sreeshan A."/>
            <person name="Augustine A."/>
        </authorList>
    </citation>
    <scope>NUCLEOTIDE SEQUENCE</scope>
    <source>
        <tissue evidence="2">Leaf</tissue>
    </source>
</reference>
<proteinExistence type="predicted"/>
<protein>
    <submittedName>
        <fullName evidence="2">F-box/kelch-repeat protein At1g74510-like</fullName>
    </submittedName>
</protein>
<feature type="signal peptide" evidence="1">
    <location>
        <begin position="1"/>
        <end position="29"/>
    </location>
</feature>
<sequence length="46" mass="5050">MIGKTCRPSIIPFFLWASSSLVAFLGAASSPPSDLRLFESSMSWKE</sequence>
<keyword evidence="1" id="KW-0732">Signal</keyword>
<evidence type="ECO:0000313" key="2">
    <source>
        <dbReference type="EMBL" id="MBX36942.1"/>
    </source>
</evidence>
<feature type="chain" id="PRO_5015138136" evidence="1">
    <location>
        <begin position="30"/>
        <end position="46"/>
    </location>
</feature>
<accession>A0A2P2N393</accession>
<organism evidence="2">
    <name type="scientific">Rhizophora mucronata</name>
    <name type="common">Asiatic mangrove</name>
    <dbReference type="NCBI Taxonomy" id="61149"/>
    <lineage>
        <taxon>Eukaryota</taxon>
        <taxon>Viridiplantae</taxon>
        <taxon>Streptophyta</taxon>
        <taxon>Embryophyta</taxon>
        <taxon>Tracheophyta</taxon>
        <taxon>Spermatophyta</taxon>
        <taxon>Magnoliopsida</taxon>
        <taxon>eudicotyledons</taxon>
        <taxon>Gunneridae</taxon>
        <taxon>Pentapetalae</taxon>
        <taxon>rosids</taxon>
        <taxon>fabids</taxon>
        <taxon>Malpighiales</taxon>
        <taxon>Rhizophoraceae</taxon>
        <taxon>Rhizophora</taxon>
    </lineage>
</organism>
<dbReference type="EMBL" id="GGEC01056458">
    <property type="protein sequence ID" value="MBX36942.1"/>
    <property type="molecule type" value="Transcribed_RNA"/>
</dbReference>
<name>A0A2P2N393_RHIMU</name>